<reference evidence="1" key="1">
    <citation type="submission" date="2023-03" db="EMBL/GenBank/DDBJ databases">
        <title>Massive genome expansion in bonnet fungi (Mycena s.s.) driven by repeated elements and novel gene families across ecological guilds.</title>
        <authorList>
            <consortium name="Lawrence Berkeley National Laboratory"/>
            <person name="Harder C.B."/>
            <person name="Miyauchi S."/>
            <person name="Viragh M."/>
            <person name="Kuo A."/>
            <person name="Thoen E."/>
            <person name="Andreopoulos B."/>
            <person name="Lu D."/>
            <person name="Skrede I."/>
            <person name="Drula E."/>
            <person name="Henrissat B."/>
            <person name="Morin E."/>
            <person name="Kohler A."/>
            <person name="Barry K."/>
            <person name="LaButti K."/>
            <person name="Morin E."/>
            <person name="Salamov A."/>
            <person name="Lipzen A."/>
            <person name="Mereny Z."/>
            <person name="Hegedus B."/>
            <person name="Baldrian P."/>
            <person name="Stursova M."/>
            <person name="Weitz H."/>
            <person name="Taylor A."/>
            <person name="Grigoriev I.V."/>
            <person name="Nagy L.G."/>
            <person name="Martin F."/>
            <person name="Kauserud H."/>
        </authorList>
    </citation>
    <scope>NUCLEOTIDE SEQUENCE</scope>
    <source>
        <strain evidence="1">CBHHK067</strain>
    </source>
</reference>
<keyword evidence="2" id="KW-1185">Reference proteome</keyword>
<protein>
    <recommendedName>
        <fullName evidence="3">F-box domain-containing protein</fullName>
    </recommendedName>
</protein>
<proteinExistence type="predicted"/>
<name>A0AAD7G2A1_MYCRO</name>
<dbReference type="AlphaFoldDB" id="A0AAD7G2A1"/>
<evidence type="ECO:0000313" key="1">
    <source>
        <dbReference type="EMBL" id="KAJ7651913.1"/>
    </source>
</evidence>
<sequence>MSLATLSSTNLPPSELEAKQIRMPLQRQEEAISQKDGSILRTSGISALEQVTAVVGTELAVMRSILSPIRDFPAEILSEIFLLCLELALKSDSYSNSDAFQLPTLFGRICSLWRAIFITTPRLW</sequence>
<evidence type="ECO:0008006" key="3">
    <source>
        <dbReference type="Google" id="ProtNLM"/>
    </source>
</evidence>
<gene>
    <name evidence="1" type="ORF">B0H17DRAFT_1147506</name>
</gene>
<dbReference type="Proteomes" id="UP001221757">
    <property type="component" value="Unassembled WGS sequence"/>
</dbReference>
<evidence type="ECO:0000313" key="2">
    <source>
        <dbReference type="Proteomes" id="UP001221757"/>
    </source>
</evidence>
<organism evidence="1 2">
    <name type="scientific">Mycena rosella</name>
    <name type="common">Pink bonnet</name>
    <name type="synonym">Agaricus rosellus</name>
    <dbReference type="NCBI Taxonomy" id="1033263"/>
    <lineage>
        <taxon>Eukaryota</taxon>
        <taxon>Fungi</taxon>
        <taxon>Dikarya</taxon>
        <taxon>Basidiomycota</taxon>
        <taxon>Agaricomycotina</taxon>
        <taxon>Agaricomycetes</taxon>
        <taxon>Agaricomycetidae</taxon>
        <taxon>Agaricales</taxon>
        <taxon>Marasmiineae</taxon>
        <taxon>Mycenaceae</taxon>
        <taxon>Mycena</taxon>
    </lineage>
</organism>
<comment type="caution">
    <text evidence="1">The sequence shown here is derived from an EMBL/GenBank/DDBJ whole genome shotgun (WGS) entry which is preliminary data.</text>
</comment>
<accession>A0AAD7G2A1</accession>
<dbReference type="EMBL" id="JARKIE010000353">
    <property type="protein sequence ID" value="KAJ7651913.1"/>
    <property type="molecule type" value="Genomic_DNA"/>
</dbReference>